<dbReference type="PANTHER" id="PTHR35824">
    <property type="entry name" value="MEMBRANE-ANCHORED JUNCTION PROTEIN MAJIN"/>
    <property type="match status" value="1"/>
</dbReference>
<keyword evidence="2" id="KW-1185">Reference proteome</keyword>
<dbReference type="STRING" id="623744.A0A553PVS0"/>
<dbReference type="Pfam" id="PF15077">
    <property type="entry name" value="MAJIN"/>
    <property type="match status" value="1"/>
</dbReference>
<dbReference type="PANTHER" id="PTHR35824:SF1">
    <property type="entry name" value="MEMBRANE-ANCHORED JUNCTION PROTEIN"/>
    <property type="match status" value="1"/>
</dbReference>
<dbReference type="GO" id="GO:0070197">
    <property type="term" value="P:meiotic attachment of telomere to nuclear envelope"/>
    <property type="evidence" value="ECO:0007669"/>
    <property type="project" value="TreeGrafter"/>
</dbReference>
<sequence>MPLQAFTFPVPETRFFQAGRQVFKFKIRRGDKNIITLDEEEMLHGVVVTEELENAVRVVLANLETLQPFATQHFNIFPYKTKWEQVSKMRFMKDGTMLSPYPFLITLFVEYRESVLQYTVTDAYSWNNSKTLPGLTRPEEQQADQVMESDLPEEGTGVPFFGQWCGNNGLWQQAVPQFRDRNATRQTPGLLTRLAR</sequence>
<accession>A0A553PVS0</accession>
<gene>
    <name evidence="1" type="ORF">DNTS_007922</name>
</gene>
<evidence type="ECO:0000313" key="2">
    <source>
        <dbReference type="Proteomes" id="UP000316079"/>
    </source>
</evidence>
<dbReference type="Proteomes" id="UP000316079">
    <property type="component" value="Unassembled WGS sequence"/>
</dbReference>
<dbReference type="AlphaFoldDB" id="A0A553PVS0"/>
<organism evidence="1 2">
    <name type="scientific">Danionella cerebrum</name>
    <dbReference type="NCBI Taxonomy" id="2873325"/>
    <lineage>
        <taxon>Eukaryota</taxon>
        <taxon>Metazoa</taxon>
        <taxon>Chordata</taxon>
        <taxon>Craniata</taxon>
        <taxon>Vertebrata</taxon>
        <taxon>Euteleostomi</taxon>
        <taxon>Actinopterygii</taxon>
        <taxon>Neopterygii</taxon>
        <taxon>Teleostei</taxon>
        <taxon>Ostariophysi</taxon>
        <taxon>Cypriniformes</taxon>
        <taxon>Danionidae</taxon>
        <taxon>Danioninae</taxon>
        <taxon>Danionella</taxon>
    </lineage>
</organism>
<name>A0A553PVS0_9TELE</name>
<comment type="caution">
    <text evidence="1">The sequence shown here is derived from an EMBL/GenBank/DDBJ whole genome shotgun (WGS) entry which is preliminary data.</text>
</comment>
<dbReference type="GO" id="GO:0007129">
    <property type="term" value="P:homologous chromosome pairing at meiosis"/>
    <property type="evidence" value="ECO:0007669"/>
    <property type="project" value="TreeGrafter"/>
</dbReference>
<protein>
    <submittedName>
        <fullName evidence="1">Uncharacterized protein</fullName>
    </submittedName>
</protein>
<evidence type="ECO:0000313" key="1">
    <source>
        <dbReference type="EMBL" id="TRY81760.1"/>
    </source>
</evidence>
<proteinExistence type="predicted"/>
<dbReference type="EMBL" id="SRMA01026598">
    <property type="protein sequence ID" value="TRY81760.1"/>
    <property type="molecule type" value="Genomic_DNA"/>
</dbReference>
<dbReference type="GO" id="GO:0003677">
    <property type="term" value="F:DNA binding"/>
    <property type="evidence" value="ECO:0007669"/>
    <property type="project" value="InterPro"/>
</dbReference>
<dbReference type="OrthoDB" id="6162963at2759"/>
<dbReference type="InterPro" id="IPR027816">
    <property type="entry name" value="MAJIN"/>
</dbReference>
<dbReference type="GO" id="GO:0005637">
    <property type="term" value="C:nuclear inner membrane"/>
    <property type="evidence" value="ECO:0007669"/>
    <property type="project" value="TreeGrafter"/>
</dbReference>
<reference evidence="1 2" key="1">
    <citation type="journal article" date="2019" name="Sci. Data">
        <title>Hybrid genome assembly and annotation of Danionella translucida.</title>
        <authorList>
            <person name="Kadobianskyi M."/>
            <person name="Schulze L."/>
            <person name="Schuelke M."/>
            <person name="Judkewitz B."/>
        </authorList>
    </citation>
    <scope>NUCLEOTIDE SEQUENCE [LARGE SCALE GENOMIC DNA]</scope>
    <source>
        <strain evidence="1 2">Bolton</strain>
    </source>
</reference>